<evidence type="ECO:0000313" key="3">
    <source>
        <dbReference type="Proteomes" id="UP001194580"/>
    </source>
</evidence>
<feature type="region of interest" description="Disordered" evidence="1">
    <location>
        <begin position="1"/>
        <end position="25"/>
    </location>
</feature>
<sequence length="890" mass="99400">MLPVVAGVPPPPPSSPIATVTTNNNAETLSKEQQAYKERLETERLERQGSFYVELTPLERQLAATSGSSGPAGSIRYSKEPLPWEGMRQDEDGGENGIDSEDESSLGWSYSPWGGEFRYEISPDRVDGEGDYYEDDGEDSYSYGDREDVEEEGERRGPSRKARFAISQRQQQQKQQDGFSAMLVDNDDGSSVVEDQDWSRLELTTQPKTPSQDRSDKENKEVEADVSAITNKDPNVDDNTKEAVIDSQVWDAEGAAQTRSAGNTQLYVEAPLRNDEGKTKEKDTMIAPAGGRSFASEPIGSETLDNLMEAEVETVRPKLDQIDLLGHEAEMDWLQEQDDIQRAWSTRHHHSREHSIVYPAKLQDPFSPLGYVAYNTQGDRIIDFSMVGWNEGNTDLPDPLKDVPIAERLSPRPGADKDSDDGDDTERIQRALDRVAQQARAKVKGDSVVPTEALVLARGVYRISKPLKIRDGGILFRGDPAGGSRIVCQWEPTGPRYAIEIEGKKDKMLDDTRVPVVSDYTPVGSFFLALDPSFLPDSTLAVGDQVIVTRIGNDRWIEDIGMDDFDSNKKGVKPWKKMHARMFRTIRSLDLHTGIVQLDAPLPISIRRHYGGGWVTKYKDNKIRALGVQFLDMIFPKNMGRTTDDMLDEKGRGSEDYRFSYEIFANYALRIDCAAHVYVSHITTAFFHNFVSIGSEVHHLTLDSVVHSYPDDMLSGQSAFQLSGQLVLIKNTLSQGSFHFFVDISHVMGPNVVHRAQAISVGKPHQPLPLDFAPGEVGPHMKFCTGLLFDQVVTDGSIQIVNRGDMGTGQGYSGANSVVWNSRAREGVLTHRARGFQNFVIGSEDFEAEDRMPWCGHGWKEHLGQEVLPGSLYLRQLRDRLERKEKGWVS</sequence>
<dbReference type="SUPFAM" id="SSF51126">
    <property type="entry name" value="Pectin lyase-like"/>
    <property type="match status" value="1"/>
</dbReference>
<dbReference type="InterPro" id="IPR011050">
    <property type="entry name" value="Pectin_lyase_fold/virulence"/>
</dbReference>
<feature type="compositionally biased region" description="Acidic residues" evidence="1">
    <location>
        <begin position="92"/>
        <end position="104"/>
    </location>
</feature>
<dbReference type="Gene3D" id="2.160.20.10">
    <property type="entry name" value="Single-stranded right-handed beta-helix, Pectin lyase-like"/>
    <property type="match status" value="1"/>
</dbReference>
<comment type="caution">
    <text evidence="2">The sequence shown here is derived from an EMBL/GenBank/DDBJ whole genome shotgun (WGS) entry which is preliminary data.</text>
</comment>
<dbReference type="InterPro" id="IPR012334">
    <property type="entry name" value="Pectin_lyas_fold"/>
</dbReference>
<feature type="compositionally biased region" description="Low complexity" evidence="1">
    <location>
        <begin position="63"/>
        <end position="74"/>
    </location>
</feature>
<feature type="compositionally biased region" description="Acidic residues" evidence="1">
    <location>
        <begin position="129"/>
        <end position="139"/>
    </location>
</feature>
<dbReference type="AlphaFoldDB" id="A0AAD4HB66"/>
<dbReference type="Proteomes" id="UP001194580">
    <property type="component" value="Unassembled WGS sequence"/>
</dbReference>
<dbReference type="EMBL" id="JAAAIL010000016">
    <property type="protein sequence ID" value="KAG0281516.1"/>
    <property type="molecule type" value="Genomic_DNA"/>
</dbReference>
<evidence type="ECO:0000256" key="1">
    <source>
        <dbReference type="SAM" id="MobiDB-lite"/>
    </source>
</evidence>
<gene>
    <name evidence="2" type="ORF">BGZ95_002758</name>
</gene>
<feature type="region of interest" description="Disordered" evidence="1">
    <location>
        <begin position="395"/>
        <end position="424"/>
    </location>
</feature>
<keyword evidence="3" id="KW-1185">Reference proteome</keyword>
<name>A0AAD4HB66_9FUNG</name>
<proteinExistence type="predicted"/>
<evidence type="ECO:0000313" key="2">
    <source>
        <dbReference type="EMBL" id="KAG0281516.1"/>
    </source>
</evidence>
<accession>A0AAD4HB66</accession>
<feature type="compositionally biased region" description="Basic and acidic residues" evidence="1">
    <location>
        <begin position="117"/>
        <end position="128"/>
    </location>
</feature>
<protein>
    <recommendedName>
        <fullName evidence="4">Pectate lyase superfamily protein domain-containing protein</fullName>
    </recommendedName>
</protein>
<feature type="compositionally biased region" description="Basic and acidic residues" evidence="1">
    <location>
        <begin position="211"/>
        <end position="223"/>
    </location>
</feature>
<evidence type="ECO:0008006" key="4">
    <source>
        <dbReference type="Google" id="ProtNLM"/>
    </source>
</evidence>
<organism evidence="2 3">
    <name type="scientific">Linnemannia exigua</name>
    <dbReference type="NCBI Taxonomy" id="604196"/>
    <lineage>
        <taxon>Eukaryota</taxon>
        <taxon>Fungi</taxon>
        <taxon>Fungi incertae sedis</taxon>
        <taxon>Mucoromycota</taxon>
        <taxon>Mortierellomycotina</taxon>
        <taxon>Mortierellomycetes</taxon>
        <taxon>Mortierellales</taxon>
        <taxon>Mortierellaceae</taxon>
        <taxon>Linnemannia</taxon>
    </lineage>
</organism>
<reference evidence="2" key="1">
    <citation type="journal article" date="2020" name="Fungal Divers.">
        <title>Resolving the Mortierellaceae phylogeny through synthesis of multi-gene phylogenetics and phylogenomics.</title>
        <authorList>
            <person name="Vandepol N."/>
            <person name="Liber J."/>
            <person name="Desiro A."/>
            <person name="Na H."/>
            <person name="Kennedy M."/>
            <person name="Barry K."/>
            <person name="Grigoriev I.V."/>
            <person name="Miller A.N."/>
            <person name="O'Donnell K."/>
            <person name="Stajich J.E."/>
            <person name="Bonito G."/>
        </authorList>
    </citation>
    <scope>NUCLEOTIDE SEQUENCE</scope>
    <source>
        <strain evidence="2">NRRL 28262</strain>
    </source>
</reference>
<feature type="region of interest" description="Disordered" evidence="1">
    <location>
        <begin position="62"/>
        <end position="239"/>
    </location>
</feature>